<keyword evidence="6" id="KW-1185">Reference proteome</keyword>
<dbReference type="Pfam" id="PF07690">
    <property type="entry name" value="MFS_1"/>
    <property type="match status" value="1"/>
</dbReference>
<feature type="transmembrane region" description="Helical" evidence="4">
    <location>
        <begin position="28"/>
        <end position="47"/>
    </location>
</feature>
<comment type="caution">
    <text evidence="5">The sequence shown here is derived from an EMBL/GenBank/DDBJ whole genome shotgun (WGS) entry which is preliminary data.</text>
</comment>
<accession>A0A918JEE2</accession>
<evidence type="ECO:0000256" key="1">
    <source>
        <dbReference type="ARBA" id="ARBA00022692"/>
    </source>
</evidence>
<evidence type="ECO:0000313" key="5">
    <source>
        <dbReference type="EMBL" id="GGW76579.1"/>
    </source>
</evidence>
<feature type="transmembrane region" description="Helical" evidence="4">
    <location>
        <begin position="101"/>
        <end position="119"/>
    </location>
</feature>
<evidence type="ECO:0000256" key="3">
    <source>
        <dbReference type="ARBA" id="ARBA00023136"/>
    </source>
</evidence>
<feature type="transmembrane region" description="Helical" evidence="4">
    <location>
        <begin position="250"/>
        <end position="269"/>
    </location>
</feature>
<feature type="transmembrane region" description="Helical" evidence="4">
    <location>
        <begin position="215"/>
        <end position="238"/>
    </location>
</feature>
<proteinExistence type="predicted"/>
<keyword evidence="1 4" id="KW-0812">Transmembrane</keyword>
<dbReference type="InterPro" id="IPR052528">
    <property type="entry name" value="Sugar_transport-like"/>
</dbReference>
<dbReference type="PANTHER" id="PTHR23526:SF2">
    <property type="entry name" value="MAJOR FACILITATOR SUPERFAMILY (MFS) PROFILE DOMAIN-CONTAINING PROTEIN"/>
    <property type="match status" value="1"/>
</dbReference>
<dbReference type="InterPro" id="IPR036259">
    <property type="entry name" value="MFS_trans_sf"/>
</dbReference>
<gene>
    <name evidence="5" type="ORF">GCM10007391_06590</name>
</gene>
<dbReference type="RefSeq" id="WP_229804982.1">
    <property type="nucleotide sequence ID" value="NZ_BMXP01000001.1"/>
</dbReference>
<evidence type="ECO:0000313" key="6">
    <source>
        <dbReference type="Proteomes" id="UP000631300"/>
    </source>
</evidence>
<dbReference type="EMBL" id="BMXP01000001">
    <property type="protein sequence ID" value="GGW76579.1"/>
    <property type="molecule type" value="Genomic_DNA"/>
</dbReference>
<protein>
    <submittedName>
        <fullName evidence="5">MFS transporter</fullName>
    </submittedName>
</protein>
<feature type="transmembrane region" description="Helical" evidence="4">
    <location>
        <begin position="173"/>
        <end position="195"/>
    </location>
</feature>
<feature type="transmembrane region" description="Helical" evidence="4">
    <location>
        <begin position="74"/>
        <end position="95"/>
    </location>
</feature>
<dbReference type="CDD" id="cd06174">
    <property type="entry name" value="MFS"/>
    <property type="match status" value="1"/>
</dbReference>
<feature type="transmembrane region" description="Helical" evidence="4">
    <location>
        <begin position="365"/>
        <end position="385"/>
    </location>
</feature>
<feature type="transmembrane region" description="Helical" evidence="4">
    <location>
        <begin position="276"/>
        <end position="294"/>
    </location>
</feature>
<feature type="transmembrane region" description="Helical" evidence="4">
    <location>
        <begin position="337"/>
        <end position="359"/>
    </location>
</feature>
<dbReference type="InterPro" id="IPR011701">
    <property type="entry name" value="MFS"/>
</dbReference>
<dbReference type="Gene3D" id="1.20.1250.20">
    <property type="entry name" value="MFS general substrate transporter like domains"/>
    <property type="match status" value="1"/>
</dbReference>
<feature type="transmembrane region" description="Helical" evidence="4">
    <location>
        <begin position="139"/>
        <end position="161"/>
    </location>
</feature>
<dbReference type="Proteomes" id="UP000631300">
    <property type="component" value="Unassembled WGS sequence"/>
</dbReference>
<dbReference type="SUPFAM" id="SSF103473">
    <property type="entry name" value="MFS general substrate transporter"/>
    <property type="match status" value="1"/>
</dbReference>
<dbReference type="GO" id="GO:0022857">
    <property type="term" value="F:transmembrane transporter activity"/>
    <property type="evidence" value="ECO:0007669"/>
    <property type="project" value="InterPro"/>
</dbReference>
<reference evidence="5" key="2">
    <citation type="submission" date="2020-09" db="EMBL/GenBank/DDBJ databases">
        <authorList>
            <person name="Sun Q."/>
            <person name="Kim S."/>
        </authorList>
    </citation>
    <scope>NUCLEOTIDE SEQUENCE</scope>
    <source>
        <strain evidence="5">KCTC 22164</strain>
    </source>
</reference>
<feature type="transmembrane region" description="Helical" evidence="4">
    <location>
        <begin position="300"/>
        <end position="317"/>
    </location>
</feature>
<keyword evidence="2 4" id="KW-1133">Transmembrane helix</keyword>
<name>A0A918JEE2_9ALTE</name>
<organism evidence="5 6">
    <name type="scientific">Alteromonas halophila</name>
    <dbReference type="NCBI Taxonomy" id="516698"/>
    <lineage>
        <taxon>Bacteria</taxon>
        <taxon>Pseudomonadati</taxon>
        <taxon>Pseudomonadota</taxon>
        <taxon>Gammaproteobacteria</taxon>
        <taxon>Alteromonadales</taxon>
        <taxon>Alteromonadaceae</taxon>
        <taxon>Alteromonas/Salinimonas group</taxon>
        <taxon>Alteromonas</taxon>
    </lineage>
</organism>
<evidence type="ECO:0000256" key="2">
    <source>
        <dbReference type="ARBA" id="ARBA00022989"/>
    </source>
</evidence>
<evidence type="ECO:0000256" key="4">
    <source>
        <dbReference type="SAM" id="Phobius"/>
    </source>
</evidence>
<dbReference type="PANTHER" id="PTHR23526">
    <property type="entry name" value="INTEGRAL MEMBRANE TRANSPORT PROTEIN-RELATED"/>
    <property type="match status" value="1"/>
</dbReference>
<keyword evidence="3 4" id="KW-0472">Membrane</keyword>
<reference evidence="5" key="1">
    <citation type="journal article" date="2014" name="Int. J. Syst. Evol. Microbiol.">
        <title>Complete genome sequence of Corynebacterium casei LMG S-19264T (=DSM 44701T), isolated from a smear-ripened cheese.</title>
        <authorList>
            <consortium name="US DOE Joint Genome Institute (JGI-PGF)"/>
            <person name="Walter F."/>
            <person name="Albersmeier A."/>
            <person name="Kalinowski J."/>
            <person name="Ruckert C."/>
        </authorList>
    </citation>
    <scope>NUCLEOTIDE SEQUENCE</scope>
    <source>
        <strain evidence="5">KCTC 22164</strain>
    </source>
</reference>
<sequence>MYLSHKAKLVTGLAFNKLADLLISAKTTLPAVMLILGVPAWMVGWLVPIRESGALLPQAAIGFFLRRHSARHPVWRIGMAVQLGSVAVMVCAALLLSGSLAGYVILAALVVLSIGRSACSLSVKDIEADIAKKGERGRLIGIASTVSGIVTLLVAVPLVYYQERLGTNVVTGLMVLAGFAFLMTLLFIFPIKSYVDVSQQHDKRSNARFWQLDSVVYRFILVRGLFVHSALVAPFFMLQSEYGAQKLLPLYLGAQAGATMLSSFVWGKLSDSSARLTLQLAGTLAIAACVGLLVIDQPSLWLSTLLFFVLSVAHSGVRTGRKTYSLDVKEGQGRTELVGVSNTAIGIILLAFGALYAALEPVLDFSLVYIMAGVLVVAILLTFTLPAEKQ</sequence>
<dbReference type="AlphaFoldDB" id="A0A918JEE2"/>